<dbReference type="InterPro" id="IPR023582">
    <property type="entry name" value="Impact"/>
</dbReference>
<dbReference type="PANTHER" id="PTHR16301:SF20">
    <property type="entry name" value="IMPACT FAMILY MEMBER YIGZ"/>
    <property type="match status" value="1"/>
</dbReference>
<dbReference type="InterPro" id="IPR036956">
    <property type="entry name" value="Impact_N_sf"/>
</dbReference>
<dbReference type="PROSITE" id="PS00910">
    <property type="entry name" value="UPF0029"/>
    <property type="match status" value="1"/>
</dbReference>
<dbReference type="InterPro" id="IPR001498">
    <property type="entry name" value="Impact_N"/>
</dbReference>
<evidence type="ECO:0000256" key="2">
    <source>
        <dbReference type="SAM" id="MobiDB-lite"/>
    </source>
</evidence>
<dbReference type="EMBL" id="CP132508">
    <property type="protein sequence ID" value="WPD20038.1"/>
    <property type="molecule type" value="Genomic_DNA"/>
</dbReference>
<sequence>MSIRGRPAGGASSARPVWPAPAGGPSAFRSVRREAEVGLAIRRSRFVAHVAPVDGVAEARAWLEAARALHPRATHHVSAFVAGFRGEERWCSDGGEPPGTAGRPVLEVLERQGVVQVAVLVARYFGGTKLGAAGLVRAYADACAAGLREAGLVTFRRGRRGRVVAPYATYGPLRAWLQGRGVRVLAEGFGVHVTLELWVPEDQVAALATEVADRSAGAARWEPGPWEYRAADAVG</sequence>
<keyword evidence="6" id="KW-1185">Reference proteome</keyword>
<dbReference type="Gene3D" id="3.30.70.240">
    <property type="match status" value="1"/>
</dbReference>
<accession>A0ABZ0QRC6</accession>
<dbReference type="RefSeq" id="WP_318751446.1">
    <property type="nucleotide sequence ID" value="NZ_CP132508.1"/>
</dbReference>
<dbReference type="SUPFAM" id="SSF54980">
    <property type="entry name" value="EF-G C-terminal domain-like"/>
    <property type="match status" value="1"/>
</dbReference>
<dbReference type="InterPro" id="IPR020568">
    <property type="entry name" value="Ribosomal_Su5_D2-typ_SF"/>
</dbReference>
<dbReference type="InterPro" id="IPR020569">
    <property type="entry name" value="UPF0029_Impact_CS"/>
</dbReference>
<comment type="similarity">
    <text evidence="1">Belongs to the IMPACT family.</text>
</comment>
<dbReference type="PANTHER" id="PTHR16301">
    <property type="entry name" value="IMPACT-RELATED"/>
    <property type="match status" value="1"/>
</dbReference>
<dbReference type="Proteomes" id="UP001304683">
    <property type="component" value="Chromosome"/>
</dbReference>
<dbReference type="Pfam" id="PF01205">
    <property type="entry name" value="Impact_N"/>
    <property type="match status" value="1"/>
</dbReference>
<evidence type="ECO:0000259" key="4">
    <source>
        <dbReference type="Pfam" id="PF09186"/>
    </source>
</evidence>
<evidence type="ECO:0000259" key="3">
    <source>
        <dbReference type="Pfam" id="PF01205"/>
    </source>
</evidence>
<organism evidence="5 6">
    <name type="scientific">Thermaerobacter composti</name>
    <dbReference type="NCBI Taxonomy" id="554949"/>
    <lineage>
        <taxon>Bacteria</taxon>
        <taxon>Bacillati</taxon>
        <taxon>Bacillota</taxon>
        <taxon>Clostridia</taxon>
        <taxon>Eubacteriales</taxon>
        <taxon>Clostridiales Family XVII. Incertae Sedis</taxon>
        <taxon>Thermaerobacter</taxon>
    </lineage>
</organism>
<evidence type="ECO:0000256" key="1">
    <source>
        <dbReference type="ARBA" id="ARBA00007665"/>
    </source>
</evidence>
<dbReference type="InterPro" id="IPR035647">
    <property type="entry name" value="EFG_III/V"/>
</dbReference>
<dbReference type="InterPro" id="IPR015269">
    <property type="entry name" value="UPF0029_Impact_C"/>
</dbReference>
<dbReference type="SUPFAM" id="SSF54211">
    <property type="entry name" value="Ribosomal protein S5 domain 2-like"/>
    <property type="match status" value="1"/>
</dbReference>
<name>A0ABZ0QRC6_9FIRM</name>
<feature type="domain" description="Impact N-terminal" evidence="3">
    <location>
        <begin position="42"/>
        <end position="144"/>
    </location>
</feature>
<proteinExistence type="inferred from homology"/>
<evidence type="ECO:0000313" key="5">
    <source>
        <dbReference type="EMBL" id="WPD20038.1"/>
    </source>
</evidence>
<feature type="domain" description="UPF0029" evidence="4">
    <location>
        <begin position="164"/>
        <end position="217"/>
    </location>
</feature>
<gene>
    <name evidence="5" type="ORF">Q5761_05205</name>
</gene>
<dbReference type="Pfam" id="PF09186">
    <property type="entry name" value="DUF1949"/>
    <property type="match status" value="1"/>
</dbReference>
<evidence type="ECO:0000313" key="6">
    <source>
        <dbReference type="Proteomes" id="UP001304683"/>
    </source>
</evidence>
<protein>
    <submittedName>
        <fullName evidence="5">YigZ family protein</fullName>
    </submittedName>
</protein>
<reference evidence="5 6" key="1">
    <citation type="submission" date="2023-08" db="EMBL/GenBank/DDBJ databases">
        <title>Genome sequence of Thermaerobacter compostii strain Ins1, a spore-forming filamentous bacterium isolated from a deep geothermal reservoir.</title>
        <authorList>
            <person name="Bregnard D."/>
            <person name="Gonzalez D."/>
            <person name="Junier P."/>
        </authorList>
    </citation>
    <scope>NUCLEOTIDE SEQUENCE [LARGE SCALE GENOMIC DNA]</scope>
    <source>
        <strain evidence="5 6">Ins1</strain>
    </source>
</reference>
<feature type="region of interest" description="Disordered" evidence="2">
    <location>
        <begin position="1"/>
        <end position="25"/>
    </location>
</feature>
<dbReference type="Gene3D" id="3.30.230.30">
    <property type="entry name" value="Impact, N-terminal domain"/>
    <property type="match status" value="1"/>
</dbReference>